<evidence type="ECO:0000256" key="7">
    <source>
        <dbReference type="ARBA" id="ARBA00022962"/>
    </source>
</evidence>
<proteinExistence type="inferred from homology"/>
<keyword evidence="7 12" id="KW-0315">Glutamine amidotransferase</keyword>
<dbReference type="PIRSF" id="PIRSF000495">
    <property type="entry name" value="Amidotransf_hisH"/>
    <property type="match status" value="1"/>
</dbReference>
<dbReference type="EMBL" id="CP022315">
    <property type="protein sequence ID" value="ASK61419.1"/>
    <property type="molecule type" value="Genomic_DNA"/>
</dbReference>
<evidence type="ECO:0000256" key="10">
    <source>
        <dbReference type="ARBA" id="ARBA00047838"/>
    </source>
</evidence>
<comment type="catalytic activity">
    <reaction evidence="11 12">
        <text>L-glutamine + H2O = L-glutamate + NH4(+)</text>
        <dbReference type="Rhea" id="RHEA:15889"/>
        <dbReference type="ChEBI" id="CHEBI:15377"/>
        <dbReference type="ChEBI" id="CHEBI:28938"/>
        <dbReference type="ChEBI" id="CHEBI:29985"/>
        <dbReference type="ChEBI" id="CHEBI:58359"/>
        <dbReference type="EC" id="3.5.1.2"/>
    </reaction>
</comment>
<keyword evidence="16" id="KW-1185">Reference proteome</keyword>
<dbReference type="Gene3D" id="3.40.50.880">
    <property type="match status" value="1"/>
</dbReference>
<accession>A0A220U041</accession>
<evidence type="ECO:0000256" key="6">
    <source>
        <dbReference type="ARBA" id="ARBA00022801"/>
    </source>
</evidence>
<organism evidence="15 16">
    <name type="scientific">Virgibacillus phasianinus</name>
    <dbReference type="NCBI Taxonomy" id="2017483"/>
    <lineage>
        <taxon>Bacteria</taxon>
        <taxon>Bacillati</taxon>
        <taxon>Bacillota</taxon>
        <taxon>Bacilli</taxon>
        <taxon>Bacillales</taxon>
        <taxon>Bacillaceae</taxon>
        <taxon>Virgibacillus</taxon>
    </lineage>
</organism>
<name>A0A220U041_9BACI</name>
<dbReference type="GO" id="GO:0000107">
    <property type="term" value="F:imidazoleglycerol-phosphate synthase activity"/>
    <property type="evidence" value="ECO:0007669"/>
    <property type="project" value="UniProtKB-UniRule"/>
</dbReference>
<dbReference type="FunFam" id="3.40.50.880:FF:000009">
    <property type="entry name" value="Imidazole glycerol phosphate synthase subunit HisH"/>
    <property type="match status" value="1"/>
</dbReference>
<dbReference type="EC" id="4.3.2.10" evidence="12"/>
<dbReference type="GO" id="GO:0004359">
    <property type="term" value="F:glutaminase activity"/>
    <property type="evidence" value="ECO:0007669"/>
    <property type="project" value="UniProtKB-EC"/>
</dbReference>
<evidence type="ECO:0000256" key="3">
    <source>
        <dbReference type="ARBA" id="ARBA00011152"/>
    </source>
</evidence>
<keyword evidence="8 12" id="KW-0368">Histidine biosynthesis</keyword>
<dbReference type="GO" id="GO:0016829">
    <property type="term" value="F:lyase activity"/>
    <property type="evidence" value="ECO:0007669"/>
    <property type="project" value="UniProtKB-KW"/>
</dbReference>
<evidence type="ECO:0000313" key="15">
    <source>
        <dbReference type="EMBL" id="ASK61419.1"/>
    </source>
</evidence>
<evidence type="ECO:0000256" key="11">
    <source>
        <dbReference type="ARBA" id="ARBA00049534"/>
    </source>
</evidence>
<comment type="subunit">
    <text evidence="3 12">Heterodimer of HisH and HisF.</text>
</comment>
<keyword evidence="6 12" id="KW-0378">Hydrolase</keyword>
<dbReference type="InterPro" id="IPR010139">
    <property type="entry name" value="Imidazole-glycPsynth_HisH"/>
</dbReference>
<keyword evidence="5 12" id="KW-0028">Amino-acid biosynthesis</keyword>
<dbReference type="PANTHER" id="PTHR42701:SF1">
    <property type="entry name" value="IMIDAZOLE GLYCEROL PHOSPHATE SYNTHASE SUBUNIT HISH"/>
    <property type="match status" value="1"/>
</dbReference>
<dbReference type="Proteomes" id="UP000198312">
    <property type="component" value="Chromosome"/>
</dbReference>
<feature type="active site" evidence="12 13">
    <location>
        <position position="181"/>
    </location>
</feature>
<evidence type="ECO:0000256" key="13">
    <source>
        <dbReference type="PIRSR" id="PIRSR000495-1"/>
    </source>
</evidence>
<dbReference type="InterPro" id="IPR029062">
    <property type="entry name" value="Class_I_gatase-like"/>
</dbReference>
<evidence type="ECO:0000256" key="4">
    <source>
        <dbReference type="ARBA" id="ARBA00022490"/>
    </source>
</evidence>
<evidence type="ECO:0000256" key="8">
    <source>
        <dbReference type="ARBA" id="ARBA00023102"/>
    </source>
</evidence>
<evidence type="ECO:0000256" key="12">
    <source>
        <dbReference type="HAMAP-Rule" id="MF_00278"/>
    </source>
</evidence>
<dbReference type="GO" id="GO:0000105">
    <property type="term" value="P:L-histidine biosynthetic process"/>
    <property type="evidence" value="ECO:0007669"/>
    <property type="project" value="UniProtKB-UniRule"/>
</dbReference>
<comment type="pathway">
    <text evidence="2 12">Amino-acid biosynthesis; L-histidine biosynthesis; L-histidine from 5-phospho-alpha-D-ribose 1-diphosphate: step 5/9.</text>
</comment>
<evidence type="ECO:0000313" key="16">
    <source>
        <dbReference type="Proteomes" id="UP000198312"/>
    </source>
</evidence>
<dbReference type="RefSeq" id="WP_089060696.1">
    <property type="nucleotide sequence ID" value="NZ_CP022315.1"/>
</dbReference>
<comment type="subcellular location">
    <subcellularLocation>
        <location evidence="1 12">Cytoplasm</location>
    </subcellularLocation>
</comment>
<dbReference type="GO" id="GO:0005737">
    <property type="term" value="C:cytoplasm"/>
    <property type="evidence" value="ECO:0007669"/>
    <property type="project" value="UniProtKB-SubCell"/>
</dbReference>
<sequence>MIAIIDYGVGNIKSLQFAFDKLDIKTCVTASKETITSCDAVVLPGVGAFNDAMKALEAHGLVDILKHEAGSGKPFLGICLGMQLLYEKSYEDGIWDGLGLLSGQIERIAPTVKVPHMGWNTLAHHRANPIISSIDEQSYVYFVHSYYITKPDQASLVSSCLYGDEVPAIVQRDNVIGMQFHPEKSGQIGIQLLKNFGEMIS</sequence>
<evidence type="ECO:0000256" key="1">
    <source>
        <dbReference type="ARBA" id="ARBA00004496"/>
    </source>
</evidence>
<feature type="active site" description="Nucleophile" evidence="12 13">
    <location>
        <position position="79"/>
    </location>
</feature>
<protein>
    <recommendedName>
        <fullName evidence="12">Imidazole glycerol phosphate synthase subunit HisH</fullName>
        <ecNumber evidence="12">4.3.2.10</ecNumber>
    </recommendedName>
    <alternativeName>
        <fullName evidence="12">IGP synthase glutaminase subunit</fullName>
        <ecNumber evidence="12">3.5.1.2</ecNumber>
    </alternativeName>
    <alternativeName>
        <fullName evidence="12">IGP synthase subunit HisH</fullName>
    </alternativeName>
    <alternativeName>
        <fullName evidence="12">ImGP synthase subunit HisH</fullName>
        <shortName evidence="12">IGPS subunit HisH</shortName>
    </alternativeName>
</protein>
<dbReference type="PANTHER" id="PTHR42701">
    <property type="entry name" value="IMIDAZOLE GLYCEROL PHOSPHATE SYNTHASE SUBUNIT HISH"/>
    <property type="match status" value="1"/>
</dbReference>
<comment type="catalytic activity">
    <reaction evidence="10 12">
        <text>5-[(5-phospho-1-deoxy-D-ribulos-1-ylimino)methylamino]-1-(5-phospho-beta-D-ribosyl)imidazole-4-carboxamide + L-glutamine = D-erythro-1-(imidazol-4-yl)glycerol 3-phosphate + 5-amino-1-(5-phospho-beta-D-ribosyl)imidazole-4-carboxamide + L-glutamate + H(+)</text>
        <dbReference type="Rhea" id="RHEA:24793"/>
        <dbReference type="ChEBI" id="CHEBI:15378"/>
        <dbReference type="ChEBI" id="CHEBI:29985"/>
        <dbReference type="ChEBI" id="CHEBI:58278"/>
        <dbReference type="ChEBI" id="CHEBI:58359"/>
        <dbReference type="ChEBI" id="CHEBI:58475"/>
        <dbReference type="ChEBI" id="CHEBI:58525"/>
        <dbReference type="EC" id="4.3.2.10"/>
    </reaction>
</comment>
<feature type="domain" description="Glutamine amidotransferase" evidence="14">
    <location>
        <begin position="4"/>
        <end position="196"/>
    </location>
</feature>
<dbReference type="UniPathway" id="UPA00031">
    <property type="reaction ID" value="UER00010"/>
</dbReference>
<keyword evidence="4 12" id="KW-0963">Cytoplasm</keyword>
<dbReference type="OrthoDB" id="9807137at2"/>
<dbReference type="KEGG" id="vil:CFK37_04135"/>
<evidence type="ECO:0000256" key="5">
    <source>
        <dbReference type="ARBA" id="ARBA00022605"/>
    </source>
</evidence>
<dbReference type="PROSITE" id="PS51273">
    <property type="entry name" value="GATASE_TYPE_1"/>
    <property type="match status" value="1"/>
</dbReference>
<dbReference type="CDD" id="cd01748">
    <property type="entry name" value="GATase1_IGP_Synthase"/>
    <property type="match status" value="1"/>
</dbReference>
<feature type="active site" evidence="12 13">
    <location>
        <position position="183"/>
    </location>
</feature>
<reference evidence="15 16" key="1">
    <citation type="submission" date="2017-07" db="EMBL/GenBank/DDBJ databases">
        <title>Virgibacillus sp. LM2416.</title>
        <authorList>
            <person name="Tak E.J."/>
            <person name="Bae J.-W."/>
        </authorList>
    </citation>
    <scope>NUCLEOTIDE SEQUENCE [LARGE SCALE GENOMIC DNA]</scope>
    <source>
        <strain evidence="15 16">LM2416</strain>
    </source>
</reference>
<evidence type="ECO:0000256" key="9">
    <source>
        <dbReference type="ARBA" id="ARBA00023239"/>
    </source>
</evidence>
<dbReference type="AlphaFoldDB" id="A0A220U041"/>
<dbReference type="HAMAP" id="MF_00278">
    <property type="entry name" value="HisH"/>
    <property type="match status" value="1"/>
</dbReference>
<comment type="function">
    <text evidence="12">IGPS catalyzes the conversion of PRFAR and glutamine to IGP, AICAR and glutamate. The HisH subunit catalyzes the hydrolysis of glutamine to glutamate and ammonia as part of the synthesis of IGP and AICAR. The resulting ammonia molecule is channeled to the active site of HisF.</text>
</comment>
<dbReference type="NCBIfam" id="TIGR01855">
    <property type="entry name" value="IMP_synth_hisH"/>
    <property type="match status" value="1"/>
</dbReference>
<keyword evidence="9 12" id="KW-0456">Lyase</keyword>
<dbReference type="InterPro" id="IPR017926">
    <property type="entry name" value="GATASE"/>
</dbReference>
<evidence type="ECO:0000256" key="2">
    <source>
        <dbReference type="ARBA" id="ARBA00005091"/>
    </source>
</evidence>
<dbReference type="EC" id="3.5.1.2" evidence="12"/>
<dbReference type="Pfam" id="PF00117">
    <property type="entry name" value="GATase"/>
    <property type="match status" value="1"/>
</dbReference>
<evidence type="ECO:0000259" key="14">
    <source>
        <dbReference type="Pfam" id="PF00117"/>
    </source>
</evidence>
<dbReference type="SUPFAM" id="SSF52317">
    <property type="entry name" value="Class I glutamine amidotransferase-like"/>
    <property type="match status" value="1"/>
</dbReference>
<gene>
    <name evidence="12 15" type="primary">hisH</name>
    <name evidence="15" type="ORF">CFK37_04135</name>
</gene>